<comment type="caution">
    <text evidence="4">The sequence shown here is derived from an EMBL/GenBank/DDBJ whole genome shotgun (WGS) entry which is preliminary data.</text>
</comment>
<dbReference type="Proteomes" id="UP000585050">
    <property type="component" value="Unassembled WGS sequence"/>
</dbReference>
<evidence type="ECO:0000256" key="1">
    <source>
        <dbReference type="ARBA" id="ARBA00023015"/>
    </source>
</evidence>
<gene>
    <name evidence="4" type="ORF">HGP29_20720</name>
</gene>
<dbReference type="EMBL" id="JABAIL010000007">
    <property type="protein sequence ID" value="NLR93635.1"/>
    <property type="molecule type" value="Genomic_DNA"/>
</dbReference>
<dbReference type="AlphaFoldDB" id="A0A7X8XY26"/>
<evidence type="ECO:0000313" key="4">
    <source>
        <dbReference type="EMBL" id="NLR93635.1"/>
    </source>
</evidence>
<dbReference type="Pfam" id="PF12833">
    <property type="entry name" value="HTH_18"/>
    <property type="match status" value="1"/>
</dbReference>
<keyword evidence="2" id="KW-0804">Transcription</keyword>
<keyword evidence="5" id="KW-1185">Reference proteome</keyword>
<dbReference type="Gene3D" id="1.10.10.60">
    <property type="entry name" value="Homeodomain-like"/>
    <property type="match status" value="1"/>
</dbReference>
<feature type="domain" description="HTH araC/xylS-type" evidence="3">
    <location>
        <begin position="219"/>
        <end position="316"/>
    </location>
</feature>
<name>A0A7X8XY26_9BACT</name>
<evidence type="ECO:0000259" key="3">
    <source>
        <dbReference type="PROSITE" id="PS01124"/>
    </source>
</evidence>
<dbReference type="SUPFAM" id="SSF46689">
    <property type="entry name" value="Homeodomain-like"/>
    <property type="match status" value="1"/>
</dbReference>
<evidence type="ECO:0000256" key="2">
    <source>
        <dbReference type="ARBA" id="ARBA00023163"/>
    </source>
</evidence>
<dbReference type="PANTHER" id="PTHR47893:SF1">
    <property type="entry name" value="REGULATORY PROTEIN PCHR"/>
    <property type="match status" value="1"/>
</dbReference>
<sequence length="316" mass="37376">MAESLEFHESGFDGPYINYLEKHIKGKIISPYTVEIDNDLIKGYSYCSEDHEQLVVVAHEHQILQDFKVDVHKTKNYDYLIALFFNGISFMEGEREVFINTPKGFIFLKGDQKIRINQKKGITQKAIVFQINKSVFSPIVIEKLEKINTYLYHSGNKLTTDWYKGMIKGLRHEILPQYKEKWYNARLRLLLVILENTLEKFQAEEDQLFFLDHELAAVQRIRYLITENLKVKPKLKELAKEYGIQSTKLTNIFKELYGQTLYKFYNEQRLLKVKEELENTNKTLTTLAYEYQFSDVNHLSKSYIGYFGVKPSEYRK</sequence>
<accession>A0A7X8XY26</accession>
<reference evidence="4 5" key="1">
    <citation type="submission" date="2020-04" db="EMBL/GenBank/DDBJ databases">
        <title>Flammeovirga sp. SR4, a novel species isolated from seawater.</title>
        <authorList>
            <person name="Wang X."/>
        </authorList>
    </citation>
    <scope>NUCLEOTIDE SEQUENCE [LARGE SCALE GENOMIC DNA]</scope>
    <source>
        <strain evidence="4 5">SR4</strain>
    </source>
</reference>
<dbReference type="GO" id="GO:0043565">
    <property type="term" value="F:sequence-specific DNA binding"/>
    <property type="evidence" value="ECO:0007669"/>
    <property type="project" value="InterPro"/>
</dbReference>
<dbReference type="InterPro" id="IPR018060">
    <property type="entry name" value="HTH_AraC"/>
</dbReference>
<proteinExistence type="predicted"/>
<dbReference type="GO" id="GO:0003700">
    <property type="term" value="F:DNA-binding transcription factor activity"/>
    <property type="evidence" value="ECO:0007669"/>
    <property type="project" value="InterPro"/>
</dbReference>
<dbReference type="PANTHER" id="PTHR47893">
    <property type="entry name" value="REGULATORY PROTEIN PCHR"/>
    <property type="match status" value="1"/>
</dbReference>
<dbReference type="PROSITE" id="PS01124">
    <property type="entry name" value="HTH_ARAC_FAMILY_2"/>
    <property type="match status" value="1"/>
</dbReference>
<organism evidence="4 5">
    <name type="scientific">Flammeovirga agarivorans</name>
    <dbReference type="NCBI Taxonomy" id="2726742"/>
    <lineage>
        <taxon>Bacteria</taxon>
        <taxon>Pseudomonadati</taxon>
        <taxon>Bacteroidota</taxon>
        <taxon>Cytophagia</taxon>
        <taxon>Cytophagales</taxon>
        <taxon>Flammeovirgaceae</taxon>
        <taxon>Flammeovirga</taxon>
    </lineage>
</organism>
<dbReference type="RefSeq" id="WP_168884350.1">
    <property type="nucleotide sequence ID" value="NZ_JABAIL010000007.1"/>
</dbReference>
<evidence type="ECO:0000313" key="5">
    <source>
        <dbReference type="Proteomes" id="UP000585050"/>
    </source>
</evidence>
<keyword evidence="1" id="KW-0805">Transcription regulation</keyword>
<dbReference type="SMART" id="SM00342">
    <property type="entry name" value="HTH_ARAC"/>
    <property type="match status" value="1"/>
</dbReference>
<dbReference type="InterPro" id="IPR009057">
    <property type="entry name" value="Homeodomain-like_sf"/>
</dbReference>
<dbReference type="InterPro" id="IPR053142">
    <property type="entry name" value="PchR_regulatory_protein"/>
</dbReference>
<protein>
    <submittedName>
        <fullName evidence="4">Helix-turn-helix transcriptional regulator</fullName>
    </submittedName>
</protein>